<evidence type="ECO:0000259" key="3">
    <source>
        <dbReference type="PROSITE" id="PS50011"/>
    </source>
</evidence>
<protein>
    <submittedName>
        <fullName evidence="4">AGC family protein kinase</fullName>
    </submittedName>
</protein>
<dbReference type="SMART" id="SM00220">
    <property type="entry name" value="S_TKc"/>
    <property type="match status" value="1"/>
</dbReference>
<keyword evidence="4" id="KW-0808">Transferase</keyword>
<name>A0A1J4K212_9EUKA</name>
<dbReference type="PANTHER" id="PTHR24362:SF309">
    <property type="entry name" value="PROTEIN KINASE DOMAIN-CONTAINING PROTEIN"/>
    <property type="match status" value="1"/>
</dbReference>
<dbReference type="FunFam" id="1.10.510.10:FF:000571">
    <property type="entry name" value="Maternal embryonic leucine zipper kinase"/>
    <property type="match status" value="1"/>
</dbReference>
<evidence type="ECO:0000256" key="1">
    <source>
        <dbReference type="ARBA" id="ARBA00022741"/>
    </source>
</evidence>
<dbReference type="Gene3D" id="1.10.510.10">
    <property type="entry name" value="Transferase(Phosphotransferase) domain 1"/>
    <property type="match status" value="1"/>
</dbReference>
<dbReference type="PANTHER" id="PTHR24362">
    <property type="entry name" value="SERINE/THREONINE-PROTEIN KINASE NEK"/>
    <property type="match status" value="1"/>
</dbReference>
<keyword evidence="4" id="KW-0418">Kinase</keyword>
<reference evidence="4" key="1">
    <citation type="submission" date="2016-10" db="EMBL/GenBank/DDBJ databases">
        <authorList>
            <person name="Benchimol M."/>
            <person name="Almeida L.G."/>
            <person name="Vasconcelos A.T."/>
            <person name="Perreira-Neves A."/>
            <person name="Rosa I.A."/>
            <person name="Tasca T."/>
            <person name="Bogo M.R."/>
            <person name="de Souza W."/>
        </authorList>
    </citation>
    <scope>NUCLEOTIDE SEQUENCE [LARGE SCALE GENOMIC DNA]</scope>
    <source>
        <strain evidence="4">K</strain>
    </source>
</reference>
<dbReference type="Pfam" id="PF00069">
    <property type="entry name" value="Pkinase"/>
    <property type="match status" value="1"/>
</dbReference>
<dbReference type="InterPro" id="IPR011009">
    <property type="entry name" value="Kinase-like_dom_sf"/>
</dbReference>
<dbReference type="FunFam" id="3.30.200.20:FF:000042">
    <property type="entry name" value="Aurora kinase A"/>
    <property type="match status" value="1"/>
</dbReference>
<accession>A0A1J4K212</accession>
<dbReference type="VEuPathDB" id="TrichDB:TRFO_27029"/>
<proteinExistence type="predicted"/>
<dbReference type="Proteomes" id="UP000179807">
    <property type="component" value="Unassembled WGS sequence"/>
</dbReference>
<dbReference type="RefSeq" id="XP_068358411.1">
    <property type="nucleotide sequence ID" value="XM_068505299.1"/>
</dbReference>
<dbReference type="OrthoDB" id="541276at2759"/>
<keyword evidence="5" id="KW-1185">Reference proteome</keyword>
<organism evidence="4 5">
    <name type="scientific">Tritrichomonas foetus</name>
    <dbReference type="NCBI Taxonomy" id="1144522"/>
    <lineage>
        <taxon>Eukaryota</taxon>
        <taxon>Metamonada</taxon>
        <taxon>Parabasalia</taxon>
        <taxon>Tritrichomonadida</taxon>
        <taxon>Tritrichomonadidae</taxon>
        <taxon>Tritrichomonas</taxon>
    </lineage>
</organism>
<dbReference type="PROSITE" id="PS50011">
    <property type="entry name" value="PROTEIN_KINASE_DOM"/>
    <property type="match status" value="1"/>
</dbReference>
<dbReference type="GO" id="GO:0004672">
    <property type="term" value="F:protein kinase activity"/>
    <property type="evidence" value="ECO:0007669"/>
    <property type="project" value="InterPro"/>
</dbReference>
<dbReference type="InterPro" id="IPR008271">
    <property type="entry name" value="Ser/Thr_kinase_AS"/>
</dbReference>
<dbReference type="InterPro" id="IPR000719">
    <property type="entry name" value="Prot_kinase_dom"/>
</dbReference>
<feature type="domain" description="Protein kinase" evidence="3">
    <location>
        <begin position="42"/>
        <end position="290"/>
    </location>
</feature>
<gene>
    <name evidence="4" type="ORF">TRFO_27029</name>
</gene>
<keyword evidence="1" id="KW-0547">Nucleotide-binding</keyword>
<evidence type="ECO:0000313" key="4">
    <source>
        <dbReference type="EMBL" id="OHT05275.1"/>
    </source>
</evidence>
<evidence type="ECO:0000256" key="2">
    <source>
        <dbReference type="ARBA" id="ARBA00022840"/>
    </source>
</evidence>
<dbReference type="PROSITE" id="PS00108">
    <property type="entry name" value="PROTEIN_KINASE_ST"/>
    <property type="match status" value="1"/>
</dbReference>
<evidence type="ECO:0000313" key="5">
    <source>
        <dbReference type="Proteomes" id="UP000179807"/>
    </source>
</evidence>
<dbReference type="AlphaFoldDB" id="A0A1J4K212"/>
<dbReference type="SUPFAM" id="SSF56112">
    <property type="entry name" value="Protein kinase-like (PK-like)"/>
    <property type="match status" value="1"/>
</dbReference>
<sequence length="365" mass="42566">MIYSKTQKIHHFIYFYIMIQTIMEKHLERFHLINNTLVKHGYEYERALDNGGFSTCHLVYSEQYQMTFVCKIIKNDKTIDNIPEIDIVSSLNHPNIIRIYHYFKDDEFIYIIMEYCSGGTLQSYVKKNGRLHGDLLLVTCKQILEAVKFCHDMHIAHRDIKPSNILIDNYGRPKLADFGLSSIINENATKCDQIGSLIFLAPEIVKKENYDPYRTDIWALGITFYFLVNGTYPWSSIIKKDIAMEIKICTIDFAQCKTTPEFRLLLKKMLAYQPLKRPTIEVILKCDLFTQSDIKLGSISKASSFCSEKGFSSTYDDNDMEHIITRRRRRHISTKRHSYNIPLCTSSPISVLKTYKQTLQPTFVI</sequence>
<dbReference type="GeneID" id="94840003"/>
<dbReference type="GO" id="GO:0005524">
    <property type="term" value="F:ATP binding"/>
    <property type="evidence" value="ECO:0007669"/>
    <property type="project" value="UniProtKB-KW"/>
</dbReference>
<comment type="caution">
    <text evidence="4">The sequence shown here is derived from an EMBL/GenBank/DDBJ whole genome shotgun (WGS) entry which is preliminary data.</text>
</comment>
<keyword evidence="2" id="KW-0067">ATP-binding</keyword>
<dbReference type="EMBL" id="MLAK01000763">
    <property type="protein sequence ID" value="OHT05275.1"/>
    <property type="molecule type" value="Genomic_DNA"/>
</dbReference>